<evidence type="ECO:0000313" key="2">
    <source>
        <dbReference type="EMBL" id="GAA4896799.1"/>
    </source>
</evidence>
<dbReference type="SUPFAM" id="SSF140959">
    <property type="entry name" value="Indolic compounds 2,3-dioxygenase-like"/>
    <property type="match status" value="1"/>
</dbReference>
<organism evidence="2 3">
    <name type="scientific">Ferrimonas pelagia</name>
    <dbReference type="NCBI Taxonomy" id="1177826"/>
    <lineage>
        <taxon>Bacteria</taxon>
        <taxon>Pseudomonadati</taxon>
        <taxon>Pseudomonadota</taxon>
        <taxon>Gammaproteobacteria</taxon>
        <taxon>Alteromonadales</taxon>
        <taxon>Ferrimonadaceae</taxon>
        <taxon>Ferrimonas</taxon>
    </lineage>
</organism>
<keyword evidence="1" id="KW-0223">Dioxygenase</keyword>
<feature type="binding site" evidence="1">
    <location>
        <position position="98"/>
    </location>
    <ligand>
        <name>substrate</name>
    </ligand>
</feature>
<comment type="catalytic activity">
    <reaction evidence="1">
        <text>L-tryptophan + O2 = N-formyl-L-kynurenine</text>
        <dbReference type="Rhea" id="RHEA:24536"/>
        <dbReference type="ChEBI" id="CHEBI:15379"/>
        <dbReference type="ChEBI" id="CHEBI:57912"/>
        <dbReference type="ChEBI" id="CHEBI:58629"/>
        <dbReference type="EC" id="1.13.11.11"/>
    </reaction>
</comment>
<dbReference type="EMBL" id="BAABJZ010000097">
    <property type="protein sequence ID" value="GAA4896799.1"/>
    <property type="molecule type" value="Genomic_DNA"/>
</dbReference>
<dbReference type="InterPro" id="IPR004981">
    <property type="entry name" value="Trp_2_3_dOase"/>
</dbReference>
<protein>
    <recommendedName>
        <fullName evidence="1">Tryptophan 2,3-dioxygenase</fullName>
        <shortName evidence="1">TDO</shortName>
        <ecNumber evidence="1">1.13.11.11</ecNumber>
    </recommendedName>
    <alternativeName>
        <fullName evidence="1">Tryptamin 2,3-dioxygenase</fullName>
    </alternativeName>
    <alternativeName>
        <fullName evidence="1">Tryptophan oxygenase</fullName>
        <shortName evidence="1">TO</shortName>
        <shortName evidence="1">TRPO</shortName>
    </alternativeName>
    <alternativeName>
        <fullName evidence="1">Tryptophan pyrrolase</fullName>
    </alternativeName>
    <alternativeName>
        <fullName evidence="1">Tryptophanase</fullName>
    </alternativeName>
</protein>
<comment type="subunit">
    <text evidence="1">Homotetramer.</text>
</comment>
<dbReference type="RefSeq" id="WP_345336523.1">
    <property type="nucleotide sequence ID" value="NZ_BAABJZ010000097.1"/>
</dbReference>
<name>A0ABP9FAR3_9GAMM</name>
<comment type="pathway">
    <text evidence="1">Amino-acid degradation; L-tryptophan degradation via kynurenine pathway; L-kynurenine from L-tryptophan: step 1/2.</text>
</comment>
<dbReference type="HAMAP" id="MF_01972">
    <property type="entry name" value="T23O"/>
    <property type="match status" value="1"/>
</dbReference>
<keyword evidence="3" id="KW-1185">Reference proteome</keyword>
<feature type="binding site" description="axial binding residue" evidence="1">
    <location>
        <position position="218"/>
    </location>
    <ligand>
        <name>heme</name>
        <dbReference type="ChEBI" id="CHEBI:30413"/>
    </ligand>
    <ligandPart>
        <name>Fe</name>
        <dbReference type="ChEBI" id="CHEBI:18248"/>
    </ligandPart>
</feature>
<dbReference type="Gene3D" id="1.20.58.480">
    <property type="match status" value="1"/>
</dbReference>
<evidence type="ECO:0000256" key="1">
    <source>
        <dbReference type="HAMAP-Rule" id="MF_01972"/>
    </source>
</evidence>
<dbReference type="EC" id="1.13.11.11" evidence="1"/>
<proteinExistence type="inferred from homology"/>
<keyword evidence="1" id="KW-0560">Oxidoreductase</keyword>
<dbReference type="Pfam" id="PF03301">
    <property type="entry name" value="Trp_dioxygenase"/>
    <property type="match status" value="2"/>
</dbReference>
<evidence type="ECO:0000313" key="3">
    <source>
        <dbReference type="Proteomes" id="UP001499988"/>
    </source>
</evidence>
<comment type="function">
    <text evidence="1">Heme-dependent dioxygenase that catalyzes the oxidative cleavage of the L-tryptophan (L-Trp) pyrrole ring and converts L-tryptophan to N-formyl-L-kynurenine. Catalyzes the oxidative cleavage of the indole moiety.</text>
</comment>
<keyword evidence="1" id="KW-0479">Metal-binding</keyword>
<accession>A0ABP9FAR3</accession>
<comment type="cofactor">
    <cofactor evidence="1">
        <name>heme</name>
        <dbReference type="ChEBI" id="CHEBI:30413"/>
    </cofactor>
    <text evidence="1">Binds 1 heme group per subunit.</text>
</comment>
<reference evidence="3" key="1">
    <citation type="journal article" date="2019" name="Int. J. Syst. Evol. Microbiol.">
        <title>The Global Catalogue of Microorganisms (GCM) 10K type strain sequencing project: providing services to taxonomists for standard genome sequencing and annotation.</title>
        <authorList>
            <consortium name="The Broad Institute Genomics Platform"/>
            <consortium name="The Broad Institute Genome Sequencing Center for Infectious Disease"/>
            <person name="Wu L."/>
            <person name="Ma J."/>
        </authorList>
    </citation>
    <scope>NUCLEOTIDE SEQUENCE [LARGE SCALE GENOMIC DNA]</scope>
    <source>
        <strain evidence="3">JCM 18401</strain>
    </source>
</reference>
<gene>
    <name evidence="1" type="primary">kynA</name>
    <name evidence="2" type="ORF">GCM10023333_32630</name>
</gene>
<keyword evidence="1" id="KW-0408">Iron</keyword>
<keyword evidence="1" id="KW-0823">Tryptophan catabolism</keyword>
<keyword evidence="1" id="KW-0349">Heme</keyword>
<comment type="caution">
    <text evidence="1">Lacks conserved residue(s) required for the propagation of feature annotation.</text>
</comment>
<dbReference type="InterPro" id="IPR037217">
    <property type="entry name" value="Trp/Indoleamine_2_3_dOase-like"/>
</dbReference>
<comment type="caution">
    <text evidence="2">The sequence shown here is derived from an EMBL/GenBank/DDBJ whole genome shotgun (WGS) entry which is preliminary data.</text>
</comment>
<sequence length="260" mass="30104">MALTYGSYLKVDELIALQQLQSEPAEHDEMLFIVIHQTYELWFKQILHEMDKLIPMLQQGEVWHSAKTLRRILTIMKTLVGQVDILETMTPMEFNSFRDFLQSSSGFQSWQFRELEILCGLRSEHAIKVQQEQPEHYNRLLSRCEQPTLWQAFIAFLSSKGMAVEPVTVHQRSGLIYDPSPERQRQLAEILKAAPEINLVAELLIDLDEGLQEWRYRHVKMVERTIGGKVGSGGSPGAAYLHKSLHQYIFPDLWALRSLL</sequence>
<feature type="binding site" evidence="1">
    <location>
        <begin position="32"/>
        <end position="36"/>
    </location>
    <ligand>
        <name>substrate</name>
    </ligand>
</feature>
<comment type="similarity">
    <text evidence="1">Belongs to the tryptophan 2,3-dioxygenase family.</text>
</comment>
<dbReference type="Proteomes" id="UP001499988">
    <property type="component" value="Unassembled WGS sequence"/>
</dbReference>
<dbReference type="PANTHER" id="PTHR10138:SF0">
    <property type="entry name" value="TRYPTOPHAN 2,3-DIOXYGENASE"/>
    <property type="match status" value="1"/>
</dbReference>
<dbReference type="PANTHER" id="PTHR10138">
    <property type="entry name" value="TRYPTOPHAN 2,3-DIOXYGENASE"/>
    <property type="match status" value="1"/>
</dbReference>